<feature type="binding site" description="in other chain" evidence="4">
    <location>
        <begin position="203"/>
        <end position="204"/>
    </location>
    <ligand>
        <name>a purine D-ribonucleoside</name>
        <dbReference type="ChEBI" id="CHEBI:142355"/>
        <note>ligand shared between dimeric partners</note>
    </ligand>
</feature>
<dbReference type="OrthoDB" id="9782889at2"/>
<keyword evidence="1 4" id="KW-0328">Glycosyltransferase</keyword>
<dbReference type="Proteomes" id="UP001182247">
    <property type="component" value="Unassembled WGS sequence"/>
</dbReference>
<feature type="binding site" description="in other chain" evidence="4">
    <location>
        <begin position="179"/>
        <end position="181"/>
    </location>
    <ligand>
        <name>a purine D-ribonucleoside</name>
        <dbReference type="ChEBI" id="CHEBI:142355"/>
        <note>ligand shared between dimeric partners</note>
    </ligand>
</feature>
<dbReference type="EMBL" id="JAPKIY010000015">
    <property type="protein sequence ID" value="MDS0898132.1"/>
    <property type="molecule type" value="Genomic_DNA"/>
</dbReference>
<dbReference type="InterPro" id="IPR004402">
    <property type="entry name" value="DeoD-type"/>
</dbReference>
<feature type="binding site" evidence="4">
    <location>
        <position position="43"/>
    </location>
    <ligand>
        <name>phosphate</name>
        <dbReference type="ChEBI" id="CHEBI:43474"/>
        <note>ligand shared between dimeric partners</note>
    </ligand>
</feature>
<gene>
    <name evidence="4 6" type="primary">deoD</name>
    <name evidence="7" type="ORF">CKG00_00040</name>
    <name evidence="6" type="ORF">OSC06_09135</name>
</gene>
<dbReference type="InterPro" id="IPR035994">
    <property type="entry name" value="Nucleoside_phosphorylase_sf"/>
</dbReference>
<dbReference type="GeneID" id="93359731"/>
<dbReference type="EC" id="2.4.2.1" evidence="4"/>
<comment type="caution">
    <text evidence="4">Lacks conserved residue(s) required for the propagation of feature annotation.</text>
</comment>
<keyword evidence="2 4" id="KW-0808">Transferase</keyword>
<organism evidence="6 9">
    <name type="scientific">Morganella morganii</name>
    <name type="common">Proteus morganii</name>
    <dbReference type="NCBI Taxonomy" id="582"/>
    <lineage>
        <taxon>Bacteria</taxon>
        <taxon>Pseudomonadati</taxon>
        <taxon>Pseudomonadota</taxon>
        <taxon>Gammaproteobacteria</taxon>
        <taxon>Enterobacterales</taxon>
        <taxon>Morganellaceae</taxon>
        <taxon>Morganella</taxon>
    </lineage>
</organism>
<comment type="catalytic activity">
    <reaction evidence="3">
        <text>uridine + phosphate = alpha-D-ribose 1-phosphate + uracil</text>
        <dbReference type="Rhea" id="RHEA:24388"/>
        <dbReference type="ChEBI" id="CHEBI:16704"/>
        <dbReference type="ChEBI" id="CHEBI:17568"/>
        <dbReference type="ChEBI" id="CHEBI:43474"/>
        <dbReference type="ChEBI" id="CHEBI:57720"/>
        <dbReference type="EC" id="2.4.2.3"/>
    </reaction>
</comment>
<dbReference type="GO" id="GO:0006152">
    <property type="term" value="P:purine nucleoside catabolic process"/>
    <property type="evidence" value="ECO:0007669"/>
    <property type="project" value="TreeGrafter"/>
</dbReference>
<dbReference type="AlphaFoldDB" id="A0A0A2RBU5"/>
<name>A0A0A2RBU5_MORMO</name>
<comment type="similarity">
    <text evidence="4">Belongs to the PNP/UDP phosphorylase family.</text>
</comment>
<sequence length="235" mass="25624">MAVAIQASANDFAETIIMPGDPLRAKFIAEHYLSQAREVNSVRNMLGYTGEYKGKRISVMAHGMGIPSISMYAYELIQDFGVKNLIRIGTCGAVRDDVSLMDVVIAMGASTDSKVNRDRFYGNDLAALADWHLLASAVKTAERLQLPVKTGNVFTADLFYTTRPELFAVMEQYGILGVDMEVAGLYTVAAELGARALAILTTSDHIKNGGKLTIDQRQNAMHNMIELALETALTL</sequence>
<evidence type="ECO:0000313" key="9">
    <source>
        <dbReference type="Proteomes" id="UP001182247"/>
    </source>
</evidence>
<comment type="subunit">
    <text evidence="4">Homohexamer; trimer of homodimers.</text>
</comment>
<dbReference type="NCBIfam" id="TIGR00107">
    <property type="entry name" value="deoD"/>
    <property type="match status" value="1"/>
</dbReference>
<comment type="caution">
    <text evidence="6">The sequence shown here is derived from an EMBL/GenBank/DDBJ whole genome shotgun (WGS) entry which is preliminary data.</text>
</comment>
<protein>
    <recommendedName>
        <fullName evidence="4">Purine nucleoside phosphorylase DeoD-type</fullName>
        <shortName evidence="4">PNP</shortName>
        <ecNumber evidence="4">2.4.2.1</ecNumber>
    </recommendedName>
</protein>
<evidence type="ECO:0000256" key="1">
    <source>
        <dbReference type="ARBA" id="ARBA00022676"/>
    </source>
</evidence>
<dbReference type="Proteomes" id="UP000286908">
    <property type="component" value="Unassembled WGS sequence"/>
</dbReference>
<dbReference type="STRING" id="582.AL531_10040"/>
<reference evidence="7 8" key="1">
    <citation type="submission" date="2017-08" db="EMBL/GenBank/DDBJ databases">
        <title>Draft genome sequence of pheromone producing symbiont Morganella morganii, of the female New Zealand grass grub Costelytra giveni.</title>
        <authorList>
            <person name="Laugraud A."/>
            <person name="Young S.D."/>
            <person name="Hurst M.H."/>
        </authorList>
    </citation>
    <scope>NUCLEOTIDE SEQUENCE [LARGE SCALE GENOMIC DNA]</scope>
    <source>
        <strain evidence="7 8">MMsCG</strain>
    </source>
</reference>
<dbReference type="InterPro" id="IPR000845">
    <property type="entry name" value="Nucleoside_phosphorylase_d"/>
</dbReference>
<dbReference type="EMBL" id="NRQY01000001">
    <property type="protein sequence ID" value="RUT64967.1"/>
    <property type="molecule type" value="Genomic_DNA"/>
</dbReference>
<feature type="binding site" description="in other chain" evidence="4">
    <location>
        <position position="24"/>
    </location>
    <ligand>
        <name>phosphate</name>
        <dbReference type="ChEBI" id="CHEBI:43474"/>
        <note>ligand shared between dimeric partners</note>
    </ligand>
</feature>
<dbReference type="GO" id="GO:0004731">
    <property type="term" value="F:purine-nucleoside phosphorylase activity"/>
    <property type="evidence" value="ECO:0007669"/>
    <property type="project" value="UniProtKB-UniRule"/>
</dbReference>
<comment type="function">
    <text evidence="4">Catalyzes the reversible phosphorolytic breakdown of the N-glycosidic bond in the beta-(deoxy)ribonucleoside molecules, with the formation of the corresponding free purine bases and pentose-1-phosphate.</text>
</comment>
<dbReference type="PANTHER" id="PTHR43691:SF11">
    <property type="entry name" value="FI09636P-RELATED"/>
    <property type="match status" value="1"/>
</dbReference>
<dbReference type="HAMAP" id="MF_01627">
    <property type="entry name" value="Pur_nucleosid_phosp"/>
    <property type="match status" value="1"/>
</dbReference>
<feature type="site" description="Important for catalytic activity" evidence="4">
    <location>
        <position position="217"/>
    </location>
</feature>
<feature type="binding site" description="in other chain" evidence="4">
    <location>
        <begin position="87"/>
        <end position="90"/>
    </location>
    <ligand>
        <name>phosphate</name>
        <dbReference type="ChEBI" id="CHEBI:43474"/>
        <note>ligand shared between dimeric partners</note>
    </ligand>
</feature>
<evidence type="ECO:0000313" key="7">
    <source>
        <dbReference type="EMBL" id="RUT64967.1"/>
    </source>
</evidence>
<feature type="active site" description="Proton donor" evidence="4">
    <location>
        <position position="204"/>
    </location>
</feature>
<comment type="catalytic activity">
    <reaction evidence="4">
        <text>a purine 2'-deoxy-D-ribonucleoside + phosphate = a purine nucleobase + 2-deoxy-alpha-D-ribose 1-phosphate</text>
        <dbReference type="Rhea" id="RHEA:36431"/>
        <dbReference type="ChEBI" id="CHEBI:26386"/>
        <dbReference type="ChEBI" id="CHEBI:43474"/>
        <dbReference type="ChEBI" id="CHEBI:57259"/>
        <dbReference type="ChEBI" id="CHEBI:142361"/>
        <dbReference type="EC" id="2.4.2.1"/>
    </reaction>
</comment>
<evidence type="ECO:0000259" key="5">
    <source>
        <dbReference type="Pfam" id="PF01048"/>
    </source>
</evidence>
<dbReference type="RefSeq" id="WP_004241027.1">
    <property type="nucleotide sequence ID" value="NZ_ABGYJJ040000001.1"/>
</dbReference>
<evidence type="ECO:0000256" key="4">
    <source>
        <dbReference type="HAMAP-Rule" id="MF_01627"/>
    </source>
</evidence>
<proteinExistence type="inferred from homology"/>
<dbReference type="CDD" id="cd09006">
    <property type="entry name" value="PNP_EcPNPI-like"/>
    <property type="match status" value="1"/>
</dbReference>
<dbReference type="NCBIfam" id="NF009914">
    <property type="entry name" value="PRK13374.1"/>
    <property type="match status" value="1"/>
</dbReference>
<dbReference type="Gene3D" id="3.40.50.1580">
    <property type="entry name" value="Nucleoside phosphorylase domain"/>
    <property type="match status" value="1"/>
</dbReference>
<feature type="domain" description="Nucleoside phosphorylase" evidence="5">
    <location>
        <begin position="16"/>
        <end position="226"/>
    </location>
</feature>
<dbReference type="GO" id="GO:0004850">
    <property type="term" value="F:uridine phosphorylase activity"/>
    <property type="evidence" value="ECO:0007669"/>
    <property type="project" value="UniProtKB-EC"/>
</dbReference>
<dbReference type="NCBIfam" id="NF004489">
    <property type="entry name" value="PRK05819.1"/>
    <property type="match status" value="1"/>
</dbReference>
<dbReference type="GO" id="GO:0005829">
    <property type="term" value="C:cytosol"/>
    <property type="evidence" value="ECO:0007669"/>
    <property type="project" value="TreeGrafter"/>
</dbReference>
<dbReference type="SUPFAM" id="SSF53167">
    <property type="entry name" value="Purine and uridine phosphorylases"/>
    <property type="match status" value="1"/>
</dbReference>
<feature type="binding site" description="in other chain" evidence="4">
    <location>
        <position position="20"/>
    </location>
    <ligand>
        <name>phosphate</name>
        <dbReference type="ChEBI" id="CHEBI:43474"/>
        <note>ligand shared between dimeric partners</note>
    </ligand>
</feature>
<evidence type="ECO:0000256" key="3">
    <source>
        <dbReference type="ARBA" id="ARBA00048447"/>
    </source>
</evidence>
<comment type="catalytic activity">
    <reaction evidence="4">
        <text>a purine D-ribonucleoside + phosphate = a purine nucleobase + alpha-D-ribose 1-phosphate</text>
        <dbReference type="Rhea" id="RHEA:19805"/>
        <dbReference type="ChEBI" id="CHEBI:26386"/>
        <dbReference type="ChEBI" id="CHEBI:43474"/>
        <dbReference type="ChEBI" id="CHEBI:57720"/>
        <dbReference type="ChEBI" id="CHEBI:142355"/>
        <dbReference type="EC" id="2.4.2.1"/>
    </reaction>
</comment>
<evidence type="ECO:0000313" key="6">
    <source>
        <dbReference type="EMBL" id="MDS0898132.1"/>
    </source>
</evidence>
<dbReference type="Pfam" id="PF01048">
    <property type="entry name" value="PNP_UDP_1"/>
    <property type="match status" value="1"/>
</dbReference>
<evidence type="ECO:0000313" key="8">
    <source>
        <dbReference type="Proteomes" id="UP000286908"/>
    </source>
</evidence>
<reference evidence="6" key="2">
    <citation type="submission" date="2023-02" db="EMBL/GenBank/DDBJ databases">
        <title>Detection, antimicrobial susceptibility and genomic characterization of NDM-producing species of Morganellaceae, Yersiniaceae, and Enterobacteriaceae other than Klebsiella.</title>
        <authorList>
            <person name="Camargo C.H."/>
            <person name="Sacchi C.T."/>
            <person name="Campos K.R."/>
        </authorList>
    </citation>
    <scope>NUCLEOTIDE SEQUENCE</scope>
    <source>
        <strain evidence="6">1189_21</strain>
    </source>
</reference>
<evidence type="ECO:0000256" key="2">
    <source>
        <dbReference type="ARBA" id="ARBA00022679"/>
    </source>
</evidence>
<dbReference type="PANTHER" id="PTHR43691">
    <property type="entry name" value="URIDINE PHOSPHORYLASE"/>
    <property type="match status" value="1"/>
</dbReference>
<accession>A0A0A2RBU5</accession>